<dbReference type="AlphaFoldDB" id="A0A9Q3CHQ5"/>
<evidence type="ECO:0000313" key="1">
    <source>
        <dbReference type="EMBL" id="MBW0485549.1"/>
    </source>
</evidence>
<dbReference type="EMBL" id="AVOT02008224">
    <property type="protein sequence ID" value="MBW0485549.1"/>
    <property type="molecule type" value="Genomic_DNA"/>
</dbReference>
<dbReference type="Proteomes" id="UP000765509">
    <property type="component" value="Unassembled WGS sequence"/>
</dbReference>
<proteinExistence type="predicted"/>
<accession>A0A9Q3CHQ5</accession>
<evidence type="ECO:0000313" key="2">
    <source>
        <dbReference type="Proteomes" id="UP000765509"/>
    </source>
</evidence>
<dbReference type="OrthoDB" id="3158924at2759"/>
<evidence type="ECO:0008006" key="3">
    <source>
        <dbReference type="Google" id="ProtNLM"/>
    </source>
</evidence>
<sequence length="129" mass="15341">MIQTMKDIIRRFCAYGMEYKEHEWYIDEWVKLLPAIKLVYSTIQHSTTGKSPSLVEKGWKPSFPVDHLKKSLLTIHDMWKRACDTAEAKQYKKKRYNKTHKEPDFREGHKVPVSTLNFDNLKGPKKMRD</sequence>
<organism evidence="1 2">
    <name type="scientific">Austropuccinia psidii MF-1</name>
    <dbReference type="NCBI Taxonomy" id="1389203"/>
    <lineage>
        <taxon>Eukaryota</taxon>
        <taxon>Fungi</taxon>
        <taxon>Dikarya</taxon>
        <taxon>Basidiomycota</taxon>
        <taxon>Pucciniomycotina</taxon>
        <taxon>Pucciniomycetes</taxon>
        <taxon>Pucciniales</taxon>
        <taxon>Sphaerophragmiaceae</taxon>
        <taxon>Austropuccinia</taxon>
    </lineage>
</organism>
<keyword evidence="2" id="KW-1185">Reference proteome</keyword>
<comment type="caution">
    <text evidence="1">The sequence shown here is derived from an EMBL/GenBank/DDBJ whole genome shotgun (WGS) entry which is preliminary data.</text>
</comment>
<gene>
    <name evidence="1" type="ORF">O181_025264</name>
</gene>
<protein>
    <recommendedName>
        <fullName evidence="3">Integrase catalytic domain-containing protein</fullName>
    </recommendedName>
</protein>
<dbReference type="InterPro" id="IPR036397">
    <property type="entry name" value="RNaseH_sf"/>
</dbReference>
<reference evidence="1" key="1">
    <citation type="submission" date="2021-03" db="EMBL/GenBank/DDBJ databases">
        <title>Draft genome sequence of rust myrtle Austropuccinia psidii MF-1, a brazilian biotype.</title>
        <authorList>
            <person name="Quecine M.C."/>
            <person name="Pachon D.M.R."/>
            <person name="Bonatelli M.L."/>
            <person name="Correr F.H."/>
            <person name="Franceschini L.M."/>
            <person name="Leite T.F."/>
            <person name="Margarido G.R.A."/>
            <person name="Almeida C.A."/>
            <person name="Ferrarezi J.A."/>
            <person name="Labate C.A."/>
        </authorList>
    </citation>
    <scope>NUCLEOTIDE SEQUENCE</scope>
    <source>
        <strain evidence="1">MF-1</strain>
    </source>
</reference>
<name>A0A9Q3CHQ5_9BASI</name>
<dbReference type="GO" id="GO:0003676">
    <property type="term" value="F:nucleic acid binding"/>
    <property type="evidence" value="ECO:0007669"/>
    <property type="project" value="InterPro"/>
</dbReference>
<dbReference type="Gene3D" id="3.30.420.10">
    <property type="entry name" value="Ribonuclease H-like superfamily/Ribonuclease H"/>
    <property type="match status" value="1"/>
</dbReference>